<proteinExistence type="predicted"/>
<dbReference type="SUPFAM" id="SSF53187">
    <property type="entry name" value="Zn-dependent exopeptidases"/>
    <property type="match status" value="1"/>
</dbReference>
<gene>
    <name evidence="2" type="ordered locus">Runsl_2233</name>
</gene>
<protein>
    <submittedName>
        <fullName evidence="2">Peptidase M28</fullName>
    </submittedName>
</protein>
<dbReference type="PANTHER" id="PTHR12147">
    <property type="entry name" value="METALLOPEPTIDASE M28 FAMILY MEMBER"/>
    <property type="match status" value="1"/>
</dbReference>
<dbReference type="PANTHER" id="PTHR12147:SF26">
    <property type="entry name" value="PEPTIDASE M28 DOMAIN-CONTAINING PROTEIN"/>
    <property type="match status" value="1"/>
</dbReference>
<dbReference type="EMBL" id="CP002859">
    <property type="protein sequence ID" value="AEI48645.1"/>
    <property type="molecule type" value="Genomic_DNA"/>
</dbReference>
<dbReference type="Gene3D" id="3.50.30.30">
    <property type="match status" value="1"/>
</dbReference>
<dbReference type="Proteomes" id="UP000000493">
    <property type="component" value="Chromosome"/>
</dbReference>
<dbReference type="RefSeq" id="WP_013927956.1">
    <property type="nucleotide sequence ID" value="NC_015703.1"/>
</dbReference>
<dbReference type="InterPro" id="IPR046450">
    <property type="entry name" value="PA_dom_sf"/>
</dbReference>
<evidence type="ECO:0000313" key="2">
    <source>
        <dbReference type="EMBL" id="AEI48645.1"/>
    </source>
</evidence>
<dbReference type="GO" id="GO:0006508">
    <property type="term" value="P:proteolysis"/>
    <property type="evidence" value="ECO:0007669"/>
    <property type="project" value="InterPro"/>
</dbReference>
<organism evidence="2 3">
    <name type="scientific">Runella slithyformis (strain ATCC 29530 / DSM 19594 / LMG 11500 / NCIMB 11436 / LSU 4)</name>
    <dbReference type="NCBI Taxonomy" id="761193"/>
    <lineage>
        <taxon>Bacteria</taxon>
        <taxon>Pseudomonadati</taxon>
        <taxon>Bacteroidota</taxon>
        <taxon>Cytophagia</taxon>
        <taxon>Cytophagales</taxon>
        <taxon>Spirosomataceae</taxon>
        <taxon>Runella</taxon>
    </lineage>
</organism>
<sequence length="547" mass="61324">MRSIQHIKHSLTFIMNKFQISFLAAGLMAMTSYGQDVSVQYAQSISPKDLERHLRVISHDSLEGRDTGSRGQKKAAKYVADFFQSVGLQPIVTAKDGSKSYFQPYGLYQKNWGEVYLATEKEQYAFQQDFYLSGLLNVLSEEKVPVVFAGYGIESGKYDDYKNLDVTGKAVLVFEGEPKTKNGMYLLSGDDKASKWSNDAMAWQRKASLATSKGAKYVLIVSNLTGDDFTKEVTKRSLMNQRFNRLSMKPYTEKTNGNAAFTISRAMALDLLGIKAKKMAKIEKEISEKGQSLAGSIPERMVRVKAERKEDIIMTENVLGFLEGTDKKDEVIMITAHLDHIGISADGQINNGADDDGSGTVSILELAEAFAKAKAEGHGPRRSIAFMTVTGEEKGLWGSEYYTSNPVIPLANTVCDLNIDMIGRVDNAHKSNPEYVYLIGSDKLSSELHAISEEANKKSVNFALDYTFNNPSDPNRFYYRSDHYNFAKNKVPVIFYFTGVHEDYHRPGDDVEKIMFDKQSKIVQLVFHTAWELANRDERIKVDSNKP</sequence>
<dbReference type="InterPro" id="IPR045175">
    <property type="entry name" value="M28_fam"/>
</dbReference>
<reference evidence="3" key="1">
    <citation type="submission" date="2011-06" db="EMBL/GenBank/DDBJ databases">
        <title>The complete genome of chromosome of Runella slithyformis DSM 19594.</title>
        <authorList>
            <consortium name="US DOE Joint Genome Institute (JGI-PGF)"/>
            <person name="Lucas S."/>
            <person name="Han J."/>
            <person name="Lapidus A."/>
            <person name="Bruce D."/>
            <person name="Goodwin L."/>
            <person name="Pitluck S."/>
            <person name="Peters L."/>
            <person name="Kyrpides N."/>
            <person name="Mavromatis K."/>
            <person name="Ivanova N."/>
            <person name="Ovchinnikova G."/>
            <person name="Zhang X."/>
            <person name="Misra M."/>
            <person name="Detter J.C."/>
            <person name="Tapia R."/>
            <person name="Han C."/>
            <person name="Land M."/>
            <person name="Hauser L."/>
            <person name="Markowitz V."/>
            <person name="Cheng J.-F."/>
            <person name="Hugenholtz P."/>
            <person name="Woyke T."/>
            <person name="Wu D."/>
            <person name="Tindall B."/>
            <person name="Faehrich R."/>
            <person name="Brambilla E."/>
            <person name="Klenk H.-P."/>
            <person name="Eisen J.A."/>
        </authorList>
    </citation>
    <scope>NUCLEOTIDE SEQUENCE [LARGE SCALE GENOMIC DNA]</scope>
    <source>
        <strain evidence="3">ATCC 29530 / DSM 19594 / LMG 11500 / NCIMB 11436 / LSU 4</strain>
    </source>
</reference>
<dbReference type="SUPFAM" id="SSF52025">
    <property type="entry name" value="PA domain"/>
    <property type="match status" value="1"/>
</dbReference>
<dbReference type="AlphaFoldDB" id="A0A7U3ZK12"/>
<evidence type="ECO:0000313" key="3">
    <source>
        <dbReference type="Proteomes" id="UP000000493"/>
    </source>
</evidence>
<feature type="domain" description="Peptidase M28" evidence="1">
    <location>
        <begin position="317"/>
        <end position="528"/>
    </location>
</feature>
<keyword evidence="3" id="KW-1185">Reference proteome</keyword>
<dbReference type="InterPro" id="IPR007484">
    <property type="entry name" value="Peptidase_M28"/>
</dbReference>
<dbReference type="InterPro" id="IPR018247">
    <property type="entry name" value="EF_Hand_1_Ca_BS"/>
</dbReference>
<reference evidence="2 3" key="2">
    <citation type="journal article" date="2012" name="Stand. Genomic Sci.">
        <title>Complete genome sequence of the aquatic bacterium Runella slithyformis type strain (LSU 4(T)).</title>
        <authorList>
            <person name="Copeland A."/>
            <person name="Zhang X."/>
            <person name="Misra M."/>
            <person name="Lapidus A."/>
            <person name="Nolan M."/>
            <person name="Lucas S."/>
            <person name="Deshpande S."/>
            <person name="Cheng J.F."/>
            <person name="Tapia R."/>
            <person name="Goodwin L.A."/>
            <person name="Pitluck S."/>
            <person name="Liolios K."/>
            <person name="Pagani I."/>
            <person name="Ivanova N."/>
            <person name="Mikhailova N."/>
            <person name="Pati A."/>
            <person name="Chen A."/>
            <person name="Palaniappan K."/>
            <person name="Land M."/>
            <person name="Hauser L."/>
            <person name="Pan C."/>
            <person name="Jeffries C.D."/>
            <person name="Detter J.C."/>
            <person name="Brambilla E.M."/>
            <person name="Rohde M."/>
            <person name="Djao O.D."/>
            <person name="Goker M."/>
            <person name="Sikorski J."/>
            <person name="Tindall B.J."/>
            <person name="Woyke T."/>
            <person name="Bristow J."/>
            <person name="Eisen J.A."/>
            <person name="Markowitz V."/>
            <person name="Hugenholtz P."/>
            <person name="Kyrpides N.C."/>
            <person name="Klenk H.P."/>
            <person name="Mavromatis K."/>
        </authorList>
    </citation>
    <scope>NUCLEOTIDE SEQUENCE [LARGE SCALE GENOMIC DNA]</scope>
    <source>
        <strain evidence="3">ATCC 29530 / DSM 19594 / LMG 11500 / NCIMB 11436 / LSU 4</strain>
    </source>
</reference>
<dbReference type="PROSITE" id="PS00018">
    <property type="entry name" value="EF_HAND_1"/>
    <property type="match status" value="1"/>
</dbReference>
<name>A0A7U3ZK12_RUNSL</name>
<dbReference type="Pfam" id="PF04389">
    <property type="entry name" value="Peptidase_M28"/>
    <property type="match status" value="1"/>
</dbReference>
<evidence type="ECO:0000259" key="1">
    <source>
        <dbReference type="Pfam" id="PF04389"/>
    </source>
</evidence>
<dbReference type="KEGG" id="rsi:Runsl_2233"/>
<dbReference type="Gene3D" id="3.40.630.10">
    <property type="entry name" value="Zn peptidases"/>
    <property type="match status" value="2"/>
</dbReference>
<accession>A0A7U3ZK12</accession>
<dbReference type="GO" id="GO:0008235">
    <property type="term" value="F:metalloexopeptidase activity"/>
    <property type="evidence" value="ECO:0007669"/>
    <property type="project" value="InterPro"/>
</dbReference>